<dbReference type="AlphaFoldDB" id="A0A3L6E5D0"/>
<dbReference type="GO" id="GO:0030170">
    <property type="term" value="F:pyridoxal phosphate binding"/>
    <property type="evidence" value="ECO:0007669"/>
    <property type="project" value="InterPro"/>
</dbReference>
<evidence type="ECO:0000256" key="1">
    <source>
        <dbReference type="ARBA" id="ARBA00004496"/>
    </source>
</evidence>
<evidence type="ECO:0000313" key="4">
    <source>
        <dbReference type="EMBL" id="PWZ15975.1"/>
    </source>
</evidence>
<proteinExistence type="predicted"/>
<evidence type="ECO:0000313" key="5">
    <source>
        <dbReference type="Proteomes" id="UP000251960"/>
    </source>
</evidence>
<dbReference type="SUPFAM" id="SSF53383">
    <property type="entry name" value="PLP-dependent transferases"/>
    <property type="match status" value="1"/>
</dbReference>
<comment type="subcellular location">
    <subcellularLocation>
        <location evidence="1">Cytoplasm</location>
    </subcellularLocation>
</comment>
<organism evidence="4 5">
    <name type="scientific">Zea mays</name>
    <name type="common">Maize</name>
    <dbReference type="NCBI Taxonomy" id="4577"/>
    <lineage>
        <taxon>Eukaryota</taxon>
        <taxon>Viridiplantae</taxon>
        <taxon>Streptophyta</taxon>
        <taxon>Embryophyta</taxon>
        <taxon>Tracheophyta</taxon>
        <taxon>Spermatophyta</taxon>
        <taxon>Magnoliopsida</taxon>
        <taxon>Liliopsida</taxon>
        <taxon>Poales</taxon>
        <taxon>Poaceae</taxon>
        <taxon>PACMAD clade</taxon>
        <taxon>Panicoideae</taxon>
        <taxon>Andropogonodae</taxon>
        <taxon>Andropogoneae</taxon>
        <taxon>Tripsacinae</taxon>
        <taxon>Zea</taxon>
    </lineage>
</organism>
<gene>
    <name evidence="4" type="primary">TON2_0</name>
    <name evidence="4" type="ORF">Zm00014a_034496</name>
</gene>
<dbReference type="InterPro" id="IPR015421">
    <property type="entry name" value="PyrdxlP-dep_Trfase_major"/>
</dbReference>
<dbReference type="InterPro" id="IPR015424">
    <property type="entry name" value="PyrdxlP-dep_Trfase"/>
</dbReference>
<dbReference type="EMBL" id="NCVQ01000008">
    <property type="protein sequence ID" value="PWZ15975.1"/>
    <property type="molecule type" value="Genomic_DNA"/>
</dbReference>
<feature type="domain" description="Aminotransferase class I/classII large" evidence="3">
    <location>
        <begin position="199"/>
        <end position="295"/>
    </location>
</feature>
<sequence>MPWVRNLRRFIGMGAGLGSEALMELETKRILLEIFKERQRKSAEAGSIPSFYKKKPEEGSISSRVQRLAKYRFLKKQSELLLNADDLDAMWVCLRENCVIDDATSAEKMNYEDLCHIATVCTEQIGQKCKRFFSPSNFMKFEKDDSGRIAILPFYLYVMRTVSCFLQEKLLKLAVDVTNYAVGVLNGNLVHLNLIDAVVQIDEGVHWPVKNGLHLSRSIVVYFKHNDMASLASTLEKLTRGNKCAEKIRRYIVVESIYQNSGQIAPLDEIVRLKEKYRFHVILEESHSFGVLGKSGCGLAEHYGVPGALLPSSQTRPNCLVKCLGQSGQQEWSHGTSARGVRQRQPMYPLDNLVLT</sequence>
<dbReference type="GO" id="GO:0005737">
    <property type="term" value="C:cytoplasm"/>
    <property type="evidence" value="ECO:0007669"/>
    <property type="project" value="UniProtKB-SubCell"/>
</dbReference>
<comment type="caution">
    <text evidence="4">The sequence shown here is derived from an EMBL/GenBank/DDBJ whole genome shotgun (WGS) entry which is preliminary data.</text>
</comment>
<reference evidence="4 5" key="1">
    <citation type="journal article" date="2018" name="Nat. Genet.">
        <title>Extensive intraspecific gene order and gene structural variations between Mo17 and other maize genomes.</title>
        <authorList>
            <person name="Sun S."/>
            <person name="Zhou Y."/>
            <person name="Chen J."/>
            <person name="Shi J."/>
            <person name="Zhao H."/>
            <person name="Zhao H."/>
            <person name="Song W."/>
            <person name="Zhang M."/>
            <person name="Cui Y."/>
            <person name="Dong X."/>
            <person name="Liu H."/>
            <person name="Ma X."/>
            <person name="Jiao Y."/>
            <person name="Wang B."/>
            <person name="Wei X."/>
            <person name="Stein J.C."/>
            <person name="Glaubitz J.C."/>
            <person name="Lu F."/>
            <person name="Yu G."/>
            <person name="Liang C."/>
            <person name="Fengler K."/>
            <person name="Li B."/>
            <person name="Rafalski A."/>
            <person name="Schnable P.S."/>
            <person name="Ware D.H."/>
            <person name="Buckler E.S."/>
            <person name="Lai J."/>
        </authorList>
    </citation>
    <scope>NUCLEOTIDE SEQUENCE [LARGE SCALE GENOMIC DNA]</scope>
    <source>
        <strain evidence="5">cv. Missouri 17</strain>
        <tissue evidence="4">Seedling</tissue>
    </source>
</reference>
<evidence type="ECO:0000256" key="2">
    <source>
        <dbReference type="ARBA" id="ARBA00022490"/>
    </source>
</evidence>
<dbReference type="Pfam" id="PF00155">
    <property type="entry name" value="Aminotran_1_2"/>
    <property type="match status" value="1"/>
</dbReference>
<dbReference type="Gene3D" id="3.40.640.10">
    <property type="entry name" value="Type I PLP-dependent aspartate aminotransferase-like (Major domain)"/>
    <property type="match status" value="1"/>
</dbReference>
<dbReference type="PANTHER" id="PTHR12085:SF3">
    <property type="entry name" value="SERINE_THREONINE-PROTEIN PHOSPHATASE 2A REGULATORY SUBUNIT B'' SUBUNIT GAMMA"/>
    <property type="match status" value="1"/>
</dbReference>
<name>A0A3L6E5D0_MAIZE</name>
<dbReference type="GO" id="GO:0035303">
    <property type="term" value="P:regulation of dephosphorylation"/>
    <property type="evidence" value="ECO:0007669"/>
    <property type="project" value="InterPro"/>
</dbReference>
<dbReference type="InterPro" id="IPR039865">
    <property type="entry name" value="PPP2R3C"/>
</dbReference>
<dbReference type="ExpressionAtlas" id="A0A3L6E5D0">
    <property type="expression patterns" value="baseline and differential"/>
</dbReference>
<protein>
    <submittedName>
        <fullName evidence="4">Putative serine/threonine-protein phosphatase 2A regulatory subunit B'' subunit TON2</fullName>
    </submittedName>
</protein>
<keyword evidence="2" id="KW-0963">Cytoplasm</keyword>
<accession>A0A3L6E5D0</accession>
<dbReference type="PANTHER" id="PTHR12085">
    <property type="entry name" value="SERINE/THREONINE-PROTEIN PHOSPHATASE 2A REGULATORY SUBUNIT B'' SUBUNIT GAMMA"/>
    <property type="match status" value="1"/>
</dbReference>
<evidence type="ECO:0000259" key="3">
    <source>
        <dbReference type="Pfam" id="PF00155"/>
    </source>
</evidence>
<dbReference type="Proteomes" id="UP000251960">
    <property type="component" value="Chromosome 7"/>
</dbReference>
<dbReference type="InterPro" id="IPR004839">
    <property type="entry name" value="Aminotransferase_I/II_large"/>
</dbReference>